<comment type="caution">
    <text evidence="1">The sequence shown here is derived from an EMBL/GenBank/DDBJ whole genome shotgun (WGS) entry which is preliminary data.</text>
</comment>
<proteinExistence type="predicted"/>
<keyword evidence="2" id="KW-1185">Reference proteome</keyword>
<accession>A0A4Z2J228</accession>
<dbReference type="Proteomes" id="UP000314294">
    <property type="component" value="Unassembled WGS sequence"/>
</dbReference>
<dbReference type="EMBL" id="SRLO01000030">
    <property type="protein sequence ID" value="TNN83894.1"/>
    <property type="molecule type" value="Genomic_DNA"/>
</dbReference>
<dbReference type="AlphaFoldDB" id="A0A4Z2J228"/>
<sequence>MQQGRLGKLSPHAALALSSLTKAWRECAGWARRSVPPLLEGLAICPLAPAHHSGTGGGEKGD</sequence>
<evidence type="ECO:0000313" key="2">
    <source>
        <dbReference type="Proteomes" id="UP000314294"/>
    </source>
</evidence>
<protein>
    <submittedName>
        <fullName evidence="1">Uncharacterized protein</fullName>
    </submittedName>
</protein>
<organism evidence="1 2">
    <name type="scientific">Liparis tanakae</name>
    <name type="common">Tanaka's snailfish</name>
    <dbReference type="NCBI Taxonomy" id="230148"/>
    <lineage>
        <taxon>Eukaryota</taxon>
        <taxon>Metazoa</taxon>
        <taxon>Chordata</taxon>
        <taxon>Craniata</taxon>
        <taxon>Vertebrata</taxon>
        <taxon>Euteleostomi</taxon>
        <taxon>Actinopterygii</taxon>
        <taxon>Neopterygii</taxon>
        <taxon>Teleostei</taxon>
        <taxon>Neoteleostei</taxon>
        <taxon>Acanthomorphata</taxon>
        <taxon>Eupercaria</taxon>
        <taxon>Perciformes</taxon>
        <taxon>Cottioidei</taxon>
        <taxon>Cottales</taxon>
        <taxon>Liparidae</taxon>
        <taxon>Liparis</taxon>
    </lineage>
</organism>
<name>A0A4Z2J228_9TELE</name>
<reference evidence="1 2" key="1">
    <citation type="submission" date="2019-03" db="EMBL/GenBank/DDBJ databases">
        <title>First draft genome of Liparis tanakae, snailfish: a comprehensive survey of snailfish specific genes.</title>
        <authorList>
            <person name="Kim W."/>
            <person name="Song I."/>
            <person name="Jeong J.-H."/>
            <person name="Kim D."/>
            <person name="Kim S."/>
            <person name="Ryu S."/>
            <person name="Song J.Y."/>
            <person name="Lee S.K."/>
        </authorList>
    </citation>
    <scope>NUCLEOTIDE SEQUENCE [LARGE SCALE GENOMIC DNA]</scope>
    <source>
        <tissue evidence="1">Muscle</tissue>
    </source>
</reference>
<evidence type="ECO:0000313" key="1">
    <source>
        <dbReference type="EMBL" id="TNN83894.1"/>
    </source>
</evidence>
<gene>
    <name evidence="1" type="ORF">EYF80_005765</name>
</gene>